<sequence length="187" mass="20809">MSIDISLHGEPIELEKEITVPLTKTVDTSGNEIVGLLIKLLSSEENVKGLKANIKITDKSVDFIRLLLNNCPEVFKTIEKDINVIIADGVLDIKDLPSVILIIKDVLNLNLDSIKSGVKYLTLQDSIQFIKDLLLILIEEDYIKVKDKNTIEKLICACIELLSSTINVNTTFVSLFKSIFSSSCCKK</sequence>
<dbReference type="EMBL" id="MN739931">
    <property type="protein sequence ID" value="QHT78426.1"/>
    <property type="molecule type" value="Genomic_DNA"/>
</dbReference>
<organism evidence="1">
    <name type="scientific">viral metagenome</name>
    <dbReference type="NCBI Taxonomy" id="1070528"/>
    <lineage>
        <taxon>unclassified sequences</taxon>
        <taxon>metagenomes</taxon>
        <taxon>organismal metagenomes</taxon>
    </lineage>
</organism>
<protein>
    <submittedName>
        <fullName evidence="1">Uncharacterized protein</fullName>
    </submittedName>
</protein>
<accession>A0A6C0HE19</accession>
<proteinExistence type="predicted"/>
<dbReference type="AlphaFoldDB" id="A0A6C0HE19"/>
<evidence type="ECO:0000313" key="1">
    <source>
        <dbReference type="EMBL" id="QHT78426.1"/>
    </source>
</evidence>
<reference evidence="1" key="1">
    <citation type="journal article" date="2020" name="Nature">
        <title>Giant virus diversity and host interactions through global metagenomics.</title>
        <authorList>
            <person name="Schulz F."/>
            <person name="Roux S."/>
            <person name="Paez-Espino D."/>
            <person name="Jungbluth S."/>
            <person name="Walsh D.A."/>
            <person name="Denef V.J."/>
            <person name="McMahon K.D."/>
            <person name="Konstantinidis K.T."/>
            <person name="Eloe-Fadrosh E.A."/>
            <person name="Kyrpides N.C."/>
            <person name="Woyke T."/>
        </authorList>
    </citation>
    <scope>NUCLEOTIDE SEQUENCE</scope>
    <source>
        <strain evidence="1">GVMAG-M-3300023179-91</strain>
    </source>
</reference>
<name>A0A6C0HE19_9ZZZZ</name>